<evidence type="ECO:0000256" key="1">
    <source>
        <dbReference type="ARBA" id="ARBA00023015"/>
    </source>
</evidence>
<evidence type="ECO:0000256" key="4">
    <source>
        <dbReference type="PROSITE-ProRule" id="PRU00335"/>
    </source>
</evidence>
<dbReference type="PROSITE" id="PS50977">
    <property type="entry name" value="HTH_TETR_2"/>
    <property type="match status" value="1"/>
</dbReference>
<protein>
    <submittedName>
        <fullName evidence="6">TetR/AcrR family transcriptional regulator</fullName>
    </submittedName>
</protein>
<dbReference type="SUPFAM" id="SSF48498">
    <property type="entry name" value="Tetracyclin repressor-like, C-terminal domain"/>
    <property type="match status" value="1"/>
</dbReference>
<dbReference type="Gene3D" id="1.10.10.60">
    <property type="entry name" value="Homeodomain-like"/>
    <property type="match status" value="1"/>
</dbReference>
<keyword evidence="2 4" id="KW-0238">DNA-binding</keyword>
<evidence type="ECO:0000256" key="3">
    <source>
        <dbReference type="ARBA" id="ARBA00023163"/>
    </source>
</evidence>
<keyword evidence="3" id="KW-0804">Transcription</keyword>
<keyword evidence="7" id="KW-1185">Reference proteome</keyword>
<dbReference type="EMBL" id="VWRT01000002">
    <property type="protein sequence ID" value="KAE8439441.1"/>
    <property type="molecule type" value="Genomic_DNA"/>
</dbReference>
<evidence type="ECO:0000313" key="7">
    <source>
        <dbReference type="Proteomes" id="UP000466130"/>
    </source>
</evidence>
<feature type="domain" description="HTH tetR-type" evidence="5">
    <location>
        <begin position="8"/>
        <end position="68"/>
    </location>
</feature>
<evidence type="ECO:0000259" key="5">
    <source>
        <dbReference type="PROSITE" id="PS50977"/>
    </source>
</evidence>
<feature type="DNA-binding region" description="H-T-H motif" evidence="4">
    <location>
        <begin position="31"/>
        <end position="50"/>
    </location>
</feature>
<dbReference type="PANTHER" id="PTHR47506:SF10">
    <property type="entry name" value="TRANSCRIPTIONAL REGULATORY PROTEIN"/>
    <property type="match status" value="1"/>
</dbReference>
<organism evidence="6 7">
    <name type="scientific">Vreelandella piezotolerans</name>
    <dbReference type="NCBI Taxonomy" id="2609667"/>
    <lineage>
        <taxon>Bacteria</taxon>
        <taxon>Pseudomonadati</taxon>
        <taxon>Pseudomonadota</taxon>
        <taxon>Gammaproteobacteria</taxon>
        <taxon>Oceanospirillales</taxon>
        <taxon>Halomonadaceae</taxon>
        <taxon>Vreelandella</taxon>
    </lineage>
</organism>
<evidence type="ECO:0000313" key="6">
    <source>
        <dbReference type="EMBL" id="KAE8439441.1"/>
    </source>
</evidence>
<proteinExistence type="predicted"/>
<accession>A0ABQ6XBP0</accession>
<sequence length="197" mass="21499">MGVGRPMQHEPEAALSAAMQSFWRSGYHHTSLRDLLSAMNISRSSLYHTYGSKEALFTEALTRYRDQLLGELATLLAQQESAWHFIDNLLTRTAEQAESEQAALGCLIFNSATELGNGDSAEAQAAKQSVQAITDFFVTVIEQAQQEGAISPGHDAGSLAYFLTLSMSGLRLLLKSGVNQQQAKAQVEHVLRTLASR</sequence>
<dbReference type="InterPro" id="IPR001647">
    <property type="entry name" value="HTH_TetR"/>
</dbReference>
<comment type="caution">
    <text evidence="6">The sequence shown here is derived from an EMBL/GenBank/DDBJ whole genome shotgun (WGS) entry which is preliminary data.</text>
</comment>
<dbReference type="Proteomes" id="UP000466130">
    <property type="component" value="Unassembled WGS sequence"/>
</dbReference>
<dbReference type="InterPro" id="IPR036271">
    <property type="entry name" value="Tet_transcr_reg_TetR-rel_C_sf"/>
</dbReference>
<name>A0ABQ6XBP0_9GAMM</name>
<dbReference type="PANTHER" id="PTHR47506">
    <property type="entry name" value="TRANSCRIPTIONAL REGULATORY PROTEIN"/>
    <property type="match status" value="1"/>
</dbReference>
<dbReference type="Gene3D" id="1.10.357.10">
    <property type="entry name" value="Tetracycline Repressor, domain 2"/>
    <property type="match status" value="1"/>
</dbReference>
<dbReference type="Pfam" id="PF16925">
    <property type="entry name" value="TetR_C_13"/>
    <property type="match status" value="1"/>
</dbReference>
<gene>
    <name evidence="6" type="ORF">F1978_04250</name>
</gene>
<dbReference type="Pfam" id="PF00440">
    <property type="entry name" value="TetR_N"/>
    <property type="match status" value="1"/>
</dbReference>
<evidence type="ECO:0000256" key="2">
    <source>
        <dbReference type="ARBA" id="ARBA00023125"/>
    </source>
</evidence>
<dbReference type="InterPro" id="IPR009057">
    <property type="entry name" value="Homeodomain-like_sf"/>
</dbReference>
<dbReference type="InterPro" id="IPR011075">
    <property type="entry name" value="TetR_C"/>
</dbReference>
<reference evidence="6 7" key="1">
    <citation type="submission" date="2019-09" db="EMBL/GenBank/DDBJ databases">
        <title>The Halomonas whole genome shotgun (WGS).</title>
        <authorList>
            <person name="Xie Z."/>
        </authorList>
    </citation>
    <scope>NUCLEOTIDE SEQUENCE [LARGE SCALE GENOMIC DNA]</scope>
    <source>
        <strain evidence="6 7">NBT06E8</strain>
    </source>
</reference>
<keyword evidence="1" id="KW-0805">Transcription regulation</keyword>
<dbReference type="SUPFAM" id="SSF46689">
    <property type="entry name" value="Homeodomain-like"/>
    <property type="match status" value="1"/>
</dbReference>